<organism evidence="1">
    <name type="scientific">marine sediment metagenome</name>
    <dbReference type="NCBI Taxonomy" id="412755"/>
    <lineage>
        <taxon>unclassified sequences</taxon>
        <taxon>metagenomes</taxon>
        <taxon>ecological metagenomes</taxon>
    </lineage>
</organism>
<accession>X1L8D3</accession>
<name>X1L8D3_9ZZZZ</name>
<dbReference type="AlphaFoldDB" id="X1L8D3"/>
<protein>
    <submittedName>
        <fullName evidence="1">Uncharacterized protein</fullName>
    </submittedName>
</protein>
<dbReference type="EMBL" id="BARU01048724">
    <property type="protein sequence ID" value="GAH98679.1"/>
    <property type="molecule type" value="Genomic_DNA"/>
</dbReference>
<gene>
    <name evidence="1" type="ORF">S03H2_72234</name>
</gene>
<sequence>LAINLKKYHNITHPYSSLIISIRIKVLTYK</sequence>
<reference evidence="1" key="1">
    <citation type="journal article" date="2014" name="Front. Microbiol.">
        <title>High frequency of phylogenetically diverse reductive dehalogenase-homologous genes in deep subseafloor sedimentary metagenomes.</title>
        <authorList>
            <person name="Kawai M."/>
            <person name="Futagami T."/>
            <person name="Toyoda A."/>
            <person name="Takaki Y."/>
            <person name="Nishi S."/>
            <person name="Hori S."/>
            <person name="Arai W."/>
            <person name="Tsubouchi T."/>
            <person name="Morono Y."/>
            <person name="Uchiyama I."/>
            <person name="Ito T."/>
            <person name="Fujiyama A."/>
            <person name="Inagaki F."/>
            <person name="Takami H."/>
        </authorList>
    </citation>
    <scope>NUCLEOTIDE SEQUENCE</scope>
    <source>
        <strain evidence="1">Expedition CK06-06</strain>
    </source>
</reference>
<evidence type="ECO:0000313" key="1">
    <source>
        <dbReference type="EMBL" id="GAH98679.1"/>
    </source>
</evidence>
<comment type="caution">
    <text evidence="1">The sequence shown here is derived from an EMBL/GenBank/DDBJ whole genome shotgun (WGS) entry which is preliminary data.</text>
</comment>
<feature type="non-terminal residue" evidence="1">
    <location>
        <position position="1"/>
    </location>
</feature>
<proteinExistence type="predicted"/>